<dbReference type="InterPro" id="IPR012338">
    <property type="entry name" value="Beta-lactam/transpept-like"/>
</dbReference>
<keyword evidence="2" id="KW-0732">Signal</keyword>
<dbReference type="OrthoDB" id="5946976at2759"/>
<evidence type="ECO:0000313" key="4">
    <source>
        <dbReference type="EMBL" id="KAB2578106.1"/>
    </source>
</evidence>
<protein>
    <submittedName>
        <fullName evidence="4">UPF0214 protein YfeW</fullName>
    </submittedName>
</protein>
<dbReference type="Proteomes" id="UP000325902">
    <property type="component" value="Unassembled WGS sequence"/>
</dbReference>
<evidence type="ECO:0000256" key="2">
    <source>
        <dbReference type="SAM" id="SignalP"/>
    </source>
</evidence>
<dbReference type="InterPro" id="IPR049511">
    <property type="entry name" value="PGH-like_rpt"/>
</dbReference>
<evidence type="ECO:0000313" key="5">
    <source>
        <dbReference type="Proteomes" id="UP000325902"/>
    </source>
</evidence>
<feature type="signal peptide" evidence="2">
    <location>
        <begin position="1"/>
        <end position="22"/>
    </location>
</feature>
<sequence length="646" mass="69904">MWTQAWPLSISILAGLLGPAKSFPTTSHAFSQRSEGSGVPVFEVYHGVDGKTHQAHYDDLSAKGYRIISLSSYGGASDSQYAAVWVQRNGPAFTAVHNVNASAFQSWMDEHSTGYVPTLIAVTGPSDSAVYSGVMEVGNTTWTQKCNMTQDQFAGNDQGANAMRQSLKSFKQYGTPGDYRFCAIWHANPDYDKWVAYRSNSPVENFQDVVDTETSKPYWRPTSLSIADDGSYTSLWTDTSIGSWDLQYDLAASDLDAEIEKQKASGKYPVHLAGGGSSEPRYAAIFATQDVPSKRTWRVAGPSPTGFADNTAAEAKAASIIQDFMTKAGVRQVQLAIARNGSALLNKAYTWSEPERATTRVNDTFLLASNSKAFCAAAIQSLYDAGKLTPDTKAYPLLNYTNPLDPRSDEITVQQLLDHTAGFKRSVSGDPAYMMRDIALAQTNGSRAATLTDVIDYMYYSQPLDYTPGEDYEYGNYNYMLLSRLVEAVTALPYWTYLSTAILQPDGLTASVIRWPTDPSAHAADNVVQESQSTGPSAREPLEPLPVAHVFGGDGQVKDATLGATGLAASALALARFAARHAAYGVGPRSTGYRTGTTSGARTYMDSRWDGLDVGLTINTRDFPNGDGDFEDVTGALAVWLDGLGL</sequence>
<dbReference type="Gene3D" id="3.40.710.10">
    <property type="entry name" value="DD-peptidase/beta-lactamase superfamily"/>
    <property type="match status" value="1"/>
</dbReference>
<reference evidence="4 5" key="1">
    <citation type="journal article" date="2019" name="Sci. Rep.">
        <title>A multi-omics analysis of the grapevine pathogen Lasiodiplodia theobromae reveals that temperature affects the expression of virulence- and pathogenicity-related genes.</title>
        <authorList>
            <person name="Felix C."/>
            <person name="Meneses R."/>
            <person name="Goncalves M.F.M."/>
            <person name="Tilleman L."/>
            <person name="Duarte A.S."/>
            <person name="Jorrin-Novo J.V."/>
            <person name="Van de Peer Y."/>
            <person name="Deforce D."/>
            <person name="Van Nieuwerburgh F."/>
            <person name="Esteves A.C."/>
            <person name="Alves A."/>
        </authorList>
    </citation>
    <scope>NUCLEOTIDE SEQUENCE [LARGE SCALE GENOMIC DNA]</scope>
    <source>
        <strain evidence="4 5">LA-SOL3</strain>
    </source>
</reference>
<dbReference type="Pfam" id="PF17660">
    <property type="entry name" value="BTRD1"/>
    <property type="match status" value="3"/>
</dbReference>
<feature type="domain" description="Beta-lactamase-related" evidence="3">
    <location>
        <begin position="318"/>
        <end position="601"/>
    </location>
</feature>
<dbReference type="InterPro" id="IPR050491">
    <property type="entry name" value="AmpC-like"/>
</dbReference>
<evidence type="ECO:0000256" key="1">
    <source>
        <dbReference type="ARBA" id="ARBA00038215"/>
    </source>
</evidence>
<organism evidence="4 5">
    <name type="scientific">Lasiodiplodia theobromae</name>
    <dbReference type="NCBI Taxonomy" id="45133"/>
    <lineage>
        <taxon>Eukaryota</taxon>
        <taxon>Fungi</taxon>
        <taxon>Dikarya</taxon>
        <taxon>Ascomycota</taxon>
        <taxon>Pezizomycotina</taxon>
        <taxon>Dothideomycetes</taxon>
        <taxon>Dothideomycetes incertae sedis</taxon>
        <taxon>Botryosphaeriales</taxon>
        <taxon>Botryosphaeriaceae</taxon>
        <taxon>Lasiodiplodia</taxon>
    </lineage>
</organism>
<evidence type="ECO:0000259" key="3">
    <source>
        <dbReference type="Pfam" id="PF00144"/>
    </source>
</evidence>
<comment type="similarity">
    <text evidence="1">Belongs to the peptidase S12 family.</text>
</comment>
<dbReference type="EMBL" id="VCHE01000013">
    <property type="protein sequence ID" value="KAB2578106.1"/>
    <property type="molecule type" value="Genomic_DNA"/>
</dbReference>
<dbReference type="PANTHER" id="PTHR46825:SF9">
    <property type="entry name" value="BETA-LACTAMASE-RELATED DOMAIN-CONTAINING PROTEIN"/>
    <property type="match status" value="1"/>
</dbReference>
<gene>
    <name evidence="4" type="primary">yfeW</name>
    <name evidence="4" type="ORF">DBV05_g3177</name>
</gene>
<proteinExistence type="inferred from homology"/>
<dbReference type="InterPro" id="IPR001466">
    <property type="entry name" value="Beta-lactam-related"/>
</dbReference>
<accession>A0A5N5DJM2</accession>
<feature type="chain" id="PRO_5024958952" evidence="2">
    <location>
        <begin position="23"/>
        <end position="646"/>
    </location>
</feature>
<dbReference type="AlphaFoldDB" id="A0A5N5DJM2"/>
<comment type="caution">
    <text evidence="4">The sequence shown here is derived from an EMBL/GenBank/DDBJ whole genome shotgun (WGS) entry which is preliminary data.</text>
</comment>
<dbReference type="SUPFAM" id="SSF56601">
    <property type="entry name" value="beta-lactamase/transpeptidase-like"/>
    <property type="match status" value="1"/>
</dbReference>
<dbReference type="Pfam" id="PF00144">
    <property type="entry name" value="Beta-lactamase"/>
    <property type="match status" value="1"/>
</dbReference>
<dbReference type="PANTHER" id="PTHR46825">
    <property type="entry name" value="D-ALANYL-D-ALANINE-CARBOXYPEPTIDASE/ENDOPEPTIDASE AMPH"/>
    <property type="match status" value="1"/>
</dbReference>
<keyword evidence="5" id="KW-1185">Reference proteome</keyword>
<name>A0A5N5DJM2_9PEZI</name>